<protein>
    <recommendedName>
        <fullName evidence="4">DUF3810 domain-containing protein</fullName>
    </recommendedName>
</protein>
<dbReference type="RefSeq" id="WP_013409342.1">
    <property type="nucleotide sequence ID" value="NC_014655.1"/>
</dbReference>
<evidence type="ECO:0000313" key="2">
    <source>
        <dbReference type="EMBL" id="ADQ18305.1"/>
    </source>
</evidence>
<dbReference type="InterPro" id="IPR024294">
    <property type="entry name" value="DUF3810"/>
</dbReference>
<keyword evidence="3" id="KW-1185">Reference proteome</keyword>
<feature type="transmembrane region" description="Helical" evidence="1">
    <location>
        <begin position="85"/>
        <end position="104"/>
    </location>
</feature>
<proteinExistence type="predicted"/>
<dbReference type="AlphaFoldDB" id="E4RZR2"/>
<keyword evidence="1" id="KW-1133">Transmembrane helix</keyword>
<accession>E4RZR2</accession>
<evidence type="ECO:0000256" key="1">
    <source>
        <dbReference type="SAM" id="Phobius"/>
    </source>
</evidence>
<dbReference type="Pfam" id="PF12725">
    <property type="entry name" value="DUF3810"/>
    <property type="match status" value="1"/>
</dbReference>
<dbReference type="KEGG" id="lby:Lbys_2643"/>
<keyword evidence="1" id="KW-0472">Membrane</keyword>
<evidence type="ECO:0000313" key="3">
    <source>
        <dbReference type="Proteomes" id="UP000007435"/>
    </source>
</evidence>
<sequence length="349" mass="40273">MRKIALYSLPLQIILYAYLRTKTSWIESSFIPYVFQPLSAILRHISSIFPFSTGLLSIYLIGIYLLYKLFSQGKLGFKRFLREILVWLAPILFFYQITWGLLYYRMPVSQLLGYSTETPTVDELRSLCEDLVKETNALRRQFSDHTLQNITSEKVFENAPSYYENLNLPFLKYRIPSIKKATGSALLAYMGTSGIYTFWSGEANVNKINIDVDLPAVTLHEMAHQMGFASEDEANYLAWLAGRNSGDAVTAYSANYHVIWRALARLSNVDSTSSKILYKTLDSAVYRDAHRDHLAWKSYRNPLQQFIIAPIYDLFLKANGREYGIMSYDQVIDLMIFERRKLTNLPKDS</sequence>
<evidence type="ECO:0008006" key="4">
    <source>
        <dbReference type="Google" id="ProtNLM"/>
    </source>
</evidence>
<dbReference type="OrthoDB" id="1048788at2"/>
<reference evidence="2 3" key="2">
    <citation type="journal article" date="2011" name="Stand. Genomic Sci.">
        <title>Complete genome sequence of Leadbetterella byssophila type strain (4M15).</title>
        <authorList>
            <person name="Abt B."/>
            <person name="Teshima H."/>
            <person name="Lucas S."/>
            <person name="Lapidus A."/>
            <person name="Del Rio T.G."/>
            <person name="Nolan M."/>
            <person name="Tice H."/>
            <person name="Cheng J.F."/>
            <person name="Pitluck S."/>
            <person name="Liolios K."/>
            <person name="Pagani I."/>
            <person name="Ivanova N."/>
            <person name="Mavromatis K."/>
            <person name="Pati A."/>
            <person name="Tapia R."/>
            <person name="Han C."/>
            <person name="Goodwin L."/>
            <person name="Chen A."/>
            <person name="Palaniappan K."/>
            <person name="Land M."/>
            <person name="Hauser L."/>
            <person name="Chang Y.J."/>
            <person name="Jeffries C.D."/>
            <person name="Rohde M."/>
            <person name="Goker M."/>
            <person name="Tindall B.J."/>
            <person name="Detter J.C."/>
            <person name="Woyke T."/>
            <person name="Bristow J."/>
            <person name="Eisen J.A."/>
            <person name="Markowitz V."/>
            <person name="Hugenholtz P."/>
            <person name="Klenk H.P."/>
            <person name="Kyrpides N.C."/>
        </authorList>
    </citation>
    <scope>NUCLEOTIDE SEQUENCE [LARGE SCALE GENOMIC DNA]</scope>
    <source>
        <strain evidence="3">DSM 17132 / JCM 16389 / KACC 11308 / NBRC 106382 / 4M15</strain>
    </source>
</reference>
<reference key="1">
    <citation type="submission" date="2010-11" db="EMBL/GenBank/DDBJ databases">
        <title>The complete genome of Leadbetterella byssophila DSM 17132.</title>
        <authorList>
            <consortium name="US DOE Joint Genome Institute (JGI-PGF)"/>
            <person name="Lucas S."/>
            <person name="Copeland A."/>
            <person name="Lapidus A."/>
            <person name="Glavina del Rio T."/>
            <person name="Dalin E."/>
            <person name="Tice H."/>
            <person name="Bruce D."/>
            <person name="Goodwin L."/>
            <person name="Pitluck S."/>
            <person name="Kyrpides N."/>
            <person name="Mavromatis K."/>
            <person name="Ivanova N."/>
            <person name="Teshima H."/>
            <person name="Brettin T."/>
            <person name="Detter J.C."/>
            <person name="Han C."/>
            <person name="Tapia R."/>
            <person name="Land M."/>
            <person name="Hauser L."/>
            <person name="Markowitz V."/>
            <person name="Cheng J.-F."/>
            <person name="Hugenholtz P."/>
            <person name="Woyke T."/>
            <person name="Wu D."/>
            <person name="Tindall B."/>
            <person name="Pomrenke H.G."/>
            <person name="Brambilla E."/>
            <person name="Klenk H.-P."/>
            <person name="Eisen J.A."/>
        </authorList>
    </citation>
    <scope>NUCLEOTIDE SEQUENCE [LARGE SCALE GENOMIC DNA]</scope>
    <source>
        <strain>DSM 17132</strain>
    </source>
</reference>
<dbReference type="eggNOG" id="ENOG502Z7T3">
    <property type="taxonomic scope" value="Bacteria"/>
</dbReference>
<gene>
    <name evidence="2" type="ordered locus">Lbys_2643</name>
</gene>
<organism evidence="2 3">
    <name type="scientific">Leadbetterella byssophila (strain DSM 17132 / JCM 16389 / KACC 11308 / NBRC 106382 / 4M15)</name>
    <dbReference type="NCBI Taxonomy" id="649349"/>
    <lineage>
        <taxon>Bacteria</taxon>
        <taxon>Pseudomonadati</taxon>
        <taxon>Bacteroidota</taxon>
        <taxon>Cytophagia</taxon>
        <taxon>Cytophagales</taxon>
        <taxon>Leadbetterellaceae</taxon>
        <taxon>Leadbetterella</taxon>
    </lineage>
</organism>
<dbReference type="STRING" id="649349.Lbys_2643"/>
<dbReference type="Proteomes" id="UP000007435">
    <property type="component" value="Chromosome"/>
</dbReference>
<feature type="transmembrane region" description="Helical" evidence="1">
    <location>
        <begin position="43"/>
        <end position="65"/>
    </location>
</feature>
<dbReference type="HOGENOM" id="CLU_052630_0_0_10"/>
<name>E4RZR2_LEAB4</name>
<keyword evidence="1" id="KW-0812">Transmembrane</keyword>
<dbReference type="EMBL" id="CP002305">
    <property type="protein sequence ID" value="ADQ18305.1"/>
    <property type="molecule type" value="Genomic_DNA"/>
</dbReference>